<evidence type="ECO:0000313" key="2">
    <source>
        <dbReference type="EMBL" id="KAL2543689.1"/>
    </source>
</evidence>
<sequence>MEVGILGAQWLLPMKMKDGRGTTDAYCVAKYGQKWVRTRTILDNLSPKWNEQYTWELYDPCRVITLGVFNNCHLGSDKPGIGGAQDARIGKDAFAEINRHVHEPNGTIDSLALLCKSLEGELHRADRQGLGGIDDLNDYDQEMPLSFAIDNFL</sequence>
<name>A0ABD1W209_9LAMI</name>
<protein>
    <submittedName>
        <fullName evidence="2">Protein QUIRKY-like</fullName>
    </submittedName>
</protein>
<dbReference type="Pfam" id="PF00168">
    <property type="entry name" value="C2"/>
    <property type="match status" value="1"/>
</dbReference>
<dbReference type="InterPro" id="IPR035892">
    <property type="entry name" value="C2_domain_sf"/>
</dbReference>
<dbReference type="PANTHER" id="PTHR31425:SF24">
    <property type="entry name" value="MULTIPLE C2 DOMAIN AND TRANSMEMBRANE REGION PROTEIN 2"/>
    <property type="match status" value="1"/>
</dbReference>
<dbReference type="PANTHER" id="PTHR31425">
    <property type="entry name" value="PHOSPHORIBOSYLANTHRANILATE TRANSFERASE ISOFORM 1"/>
    <property type="match status" value="1"/>
</dbReference>
<evidence type="ECO:0000259" key="1">
    <source>
        <dbReference type="PROSITE" id="PS50004"/>
    </source>
</evidence>
<dbReference type="EMBL" id="JBFOLJ010000004">
    <property type="protein sequence ID" value="KAL2543689.1"/>
    <property type="molecule type" value="Genomic_DNA"/>
</dbReference>
<evidence type="ECO:0000313" key="3">
    <source>
        <dbReference type="Proteomes" id="UP001604277"/>
    </source>
</evidence>
<proteinExistence type="predicted"/>
<dbReference type="PROSITE" id="PS50004">
    <property type="entry name" value="C2"/>
    <property type="match status" value="1"/>
</dbReference>
<reference evidence="3" key="1">
    <citation type="submission" date="2024-07" db="EMBL/GenBank/DDBJ databases">
        <title>Two chromosome-level genome assemblies of Korean endemic species Abeliophyllum distichum and Forsythia ovata (Oleaceae).</title>
        <authorList>
            <person name="Jang H."/>
        </authorList>
    </citation>
    <scope>NUCLEOTIDE SEQUENCE [LARGE SCALE GENOMIC DNA]</scope>
</reference>
<dbReference type="InterPro" id="IPR000008">
    <property type="entry name" value="C2_dom"/>
</dbReference>
<dbReference type="AlphaFoldDB" id="A0ABD1W209"/>
<dbReference type="Gene3D" id="2.60.40.150">
    <property type="entry name" value="C2 domain"/>
    <property type="match status" value="1"/>
</dbReference>
<accession>A0ABD1W209</accession>
<gene>
    <name evidence="2" type="ORF">Fot_12922</name>
</gene>
<dbReference type="SUPFAM" id="SSF49562">
    <property type="entry name" value="C2 domain (Calcium/lipid-binding domain, CaLB)"/>
    <property type="match status" value="1"/>
</dbReference>
<dbReference type="SMART" id="SM00239">
    <property type="entry name" value="C2"/>
    <property type="match status" value="1"/>
</dbReference>
<dbReference type="Proteomes" id="UP001604277">
    <property type="component" value="Unassembled WGS sequence"/>
</dbReference>
<organism evidence="2 3">
    <name type="scientific">Forsythia ovata</name>
    <dbReference type="NCBI Taxonomy" id="205694"/>
    <lineage>
        <taxon>Eukaryota</taxon>
        <taxon>Viridiplantae</taxon>
        <taxon>Streptophyta</taxon>
        <taxon>Embryophyta</taxon>
        <taxon>Tracheophyta</taxon>
        <taxon>Spermatophyta</taxon>
        <taxon>Magnoliopsida</taxon>
        <taxon>eudicotyledons</taxon>
        <taxon>Gunneridae</taxon>
        <taxon>Pentapetalae</taxon>
        <taxon>asterids</taxon>
        <taxon>lamiids</taxon>
        <taxon>Lamiales</taxon>
        <taxon>Oleaceae</taxon>
        <taxon>Forsythieae</taxon>
        <taxon>Forsythia</taxon>
    </lineage>
</organism>
<keyword evidence="3" id="KW-1185">Reference proteome</keyword>
<dbReference type="InterPro" id="IPR047259">
    <property type="entry name" value="QUIRKY-like"/>
</dbReference>
<comment type="caution">
    <text evidence="2">The sequence shown here is derived from an EMBL/GenBank/DDBJ whole genome shotgun (WGS) entry which is preliminary data.</text>
</comment>
<feature type="domain" description="C2" evidence="1">
    <location>
        <begin position="1"/>
        <end position="108"/>
    </location>
</feature>